<accession>A0A6V8K457</accession>
<gene>
    <name evidence="2" type="ORF">Phou_007470</name>
</gene>
<protein>
    <submittedName>
        <fullName evidence="2">Uncharacterized protein</fullName>
    </submittedName>
</protein>
<dbReference type="AlphaFoldDB" id="A0A6V8K457"/>
<dbReference type="Proteomes" id="UP000482800">
    <property type="component" value="Unassembled WGS sequence"/>
</dbReference>
<reference evidence="2 3" key="2">
    <citation type="submission" date="2020-03" db="EMBL/GenBank/DDBJ databases">
        <authorList>
            <person name="Ichikawa N."/>
            <person name="Kimura A."/>
            <person name="Kitahashi Y."/>
            <person name="Uohara A."/>
        </authorList>
    </citation>
    <scope>NUCLEOTIDE SEQUENCE [LARGE SCALE GENOMIC DNA]</scope>
    <source>
        <strain evidence="2 3">NBRC 108639</strain>
    </source>
</reference>
<dbReference type="EMBL" id="BLPF01000001">
    <property type="protein sequence ID" value="GFJ76567.1"/>
    <property type="molecule type" value="Genomic_DNA"/>
</dbReference>
<evidence type="ECO:0000313" key="2">
    <source>
        <dbReference type="EMBL" id="GFJ76567.1"/>
    </source>
</evidence>
<proteinExistence type="predicted"/>
<evidence type="ECO:0000313" key="3">
    <source>
        <dbReference type="Proteomes" id="UP000482800"/>
    </source>
</evidence>
<evidence type="ECO:0000256" key="1">
    <source>
        <dbReference type="SAM" id="MobiDB-lite"/>
    </source>
</evidence>
<name>A0A6V8K457_9ACTN</name>
<organism evidence="2 3">
    <name type="scientific">Phytohabitans houttuyneae</name>
    <dbReference type="NCBI Taxonomy" id="1076126"/>
    <lineage>
        <taxon>Bacteria</taxon>
        <taxon>Bacillati</taxon>
        <taxon>Actinomycetota</taxon>
        <taxon>Actinomycetes</taxon>
        <taxon>Micromonosporales</taxon>
        <taxon>Micromonosporaceae</taxon>
    </lineage>
</organism>
<reference evidence="2 3" key="1">
    <citation type="submission" date="2020-03" db="EMBL/GenBank/DDBJ databases">
        <title>Whole genome shotgun sequence of Phytohabitans houttuyneae NBRC 108639.</title>
        <authorList>
            <person name="Komaki H."/>
            <person name="Tamura T."/>
        </authorList>
    </citation>
    <scope>NUCLEOTIDE SEQUENCE [LARGE SCALE GENOMIC DNA]</scope>
    <source>
        <strain evidence="2 3">NBRC 108639</strain>
    </source>
</reference>
<keyword evidence="3" id="KW-1185">Reference proteome</keyword>
<sequence length="41" mass="4371">MARKAVDLCRDPRFALQSGSGDPPEGDPSTWPGYPPARLSA</sequence>
<feature type="region of interest" description="Disordered" evidence="1">
    <location>
        <begin position="1"/>
        <end position="41"/>
    </location>
</feature>
<feature type="compositionally biased region" description="Basic and acidic residues" evidence="1">
    <location>
        <begin position="1"/>
        <end position="13"/>
    </location>
</feature>
<comment type="caution">
    <text evidence="2">The sequence shown here is derived from an EMBL/GenBank/DDBJ whole genome shotgun (WGS) entry which is preliminary data.</text>
</comment>
<dbReference type="RefSeq" id="WP_281364999.1">
    <property type="nucleotide sequence ID" value="NZ_BAABGO010000012.1"/>
</dbReference>